<name>A0ACD3V113_9BRAD</name>
<accession>A0ACD3V113</accession>
<dbReference type="EMBL" id="CP088282">
    <property type="protein sequence ID" value="UGY00075.1"/>
    <property type="molecule type" value="Genomic_DNA"/>
</dbReference>
<reference evidence="1 2" key="1">
    <citation type="journal article" date="2021" name="Int. J. Syst. Evol. Microbiol.">
        <title>Bradyrhizobium septentrionale sp. nov. (sv. septentrionale) and Bradyrhizobium quebecense sp. nov. (sv. septentrionale) associated with legumes native to Canada possess rearranged symbiosis genes and numerous insertion sequences.</title>
        <authorList>
            <person name="Bromfield E.S.P."/>
            <person name="Cloutier S."/>
        </authorList>
    </citation>
    <scope>NUCLEOTIDE SEQUENCE [LARGE SCALE GENOMIC DNA]</scope>
    <source>
        <strain evidence="1 2">12S5</strain>
    </source>
</reference>
<keyword evidence="2" id="KW-1185">Reference proteome</keyword>
<sequence length="300" mass="33132">MSRATSSGGAAVPDDDSLLASLRYLFADIIGDEDEGPPVLPDACPDHLGPAVTEAIDLLIAYQSTSYAQLYIDRLKRFVGRRGVDDALLAEIARLMAERMAYEDAIRIAQLKLGEVNAAGGLAARSADDVKKLRLDELVDALPAMVADPVLAVLDQFGWRRRRVSIRFSANTRFSIRRLRIEAGLKRWRLFSGRYAKERIWVERWLHMIDRSLTKQPGAASAIVQTATMIQGYGDPYRQGIADWHVIIDGLVKPTFDGVLALPDLAAAITEARAAIMPDPRQTSLKRKVAEIRARVPVTS</sequence>
<protein>
    <submittedName>
        <fullName evidence="1">Uncharacterized protein</fullName>
    </submittedName>
</protein>
<proteinExistence type="predicted"/>
<evidence type="ECO:0000313" key="2">
    <source>
        <dbReference type="Proteomes" id="UP000692816"/>
    </source>
</evidence>
<dbReference type="Proteomes" id="UP000692816">
    <property type="component" value="Chromosome"/>
</dbReference>
<gene>
    <name evidence="1" type="ORF">J4P68_0022405</name>
</gene>
<evidence type="ECO:0000313" key="1">
    <source>
        <dbReference type="EMBL" id="UGY00075.1"/>
    </source>
</evidence>
<organism evidence="1 2">
    <name type="scientific">Bradyrhizobium quebecense</name>
    <dbReference type="NCBI Taxonomy" id="2748629"/>
    <lineage>
        <taxon>Bacteria</taxon>
        <taxon>Pseudomonadati</taxon>
        <taxon>Pseudomonadota</taxon>
        <taxon>Alphaproteobacteria</taxon>
        <taxon>Hyphomicrobiales</taxon>
        <taxon>Nitrobacteraceae</taxon>
        <taxon>Bradyrhizobium</taxon>
    </lineage>
</organism>